<protein>
    <recommendedName>
        <fullName evidence="5">Protein kinase domain-containing protein</fullName>
    </recommendedName>
</protein>
<evidence type="ECO:0000256" key="4">
    <source>
        <dbReference type="ARBA" id="ARBA00022840"/>
    </source>
</evidence>
<dbReference type="Pfam" id="PF24068">
    <property type="entry name" value="TPD1_C"/>
    <property type="match status" value="1"/>
</dbReference>
<evidence type="ECO:0000313" key="7">
    <source>
        <dbReference type="Proteomes" id="UP001237642"/>
    </source>
</evidence>
<evidence type="ECO:0000256" key="2">
    <source>
        <dbReference type="ARBA" id="ARBA00022729"/>
    </source>
</evidence>
<organism evidence="6 7">
    <name type="scientific">Heracleum sosnowskyi</name>
    <dbReference type="NCBI Taxonomy" id="360622"/>
    <lineage>
        <taxon>Eukaryota</taxon>
        <taxon>Viridiplantae</taxon>
        <taxon>Streptophyta</taxon>
        <taxon>Embryophyta</taxon>
        <taxon>Tracheophyta</taxon>
        <taxon>Spermatophyta</taxon>
        <taxon>Magnoliopsida</taxon>
        <taxon>eudicotyledons</taxon>
        <taxon>Gunneridae</taxon>
        <taxon>Pentapetalae</taxon>
        <taxon>asterids</taxon>
        <taxon>campanulids</taxon>
        <taxon>Apiales</taxon>
        <taxon>Apiaceae</taxon>
        <taxon>Apioideae</taxon>
        <taxon>apioid superclade</taxon>
        <taxon>Tordylieae</taxon>
        <taxon>Tordyliinae</taxon>
        <taxon>Heracleum</taxon>
    </lineage>
</organism>
<dbReference type="SUPFAM" id="SSF54495">
    <property type="entry name" value="UBC-like"/>
    <property type="match status" value="1"/>
</dbReference>
<name>A0AAD8HUX7_9APIA</name>
<accession>A0AAD8HUX7</accession>
<dbReference type="Gene3D" id="3.10.110.10">
    <property type="entry name" value="Ubiquitin Conjugating Enzyme"/>
    <property type="match status" value="1"/>
</dbReference>
<dbReference type="InterPro" id="IPR011009">
    <property type="entry name" value="Kinase-like_dom_sf"/>
</dbReference>
<keyword evidence="3" id="KW-0547">Nucleotide-binding</keyword>
<keyword evidence="1" id="KW-0723">Serine/threonine-protein kinase</keyword>
<comment type="caution">
    <text evidence="6">The sequence shown here is derived from an EMBL/GenBank/DDBJ whole genome shotgun (WGS) entry which is preliminary data.</text>
</comment>
<dbReference type="GO" id="GO:0005524">
    <property type="term" value="F:ATP binding"/>
    <property type="evidence" value="ECO:0007669"/>
    <property type="project" value="UniProtKB-KW"/>
</dbReference>
<evidence type="ECO:0000259" key="5">
    <source>
        <dbReference type="PROSITE" id="PS50011"/>
    </source>
</evidence>
<dbReference type="SUPFAM" id="SSF56112">
    <property type="entry name" value="Protein kinase-like (PK-like)"/>
    <property type="match status" value="1"/>
</dbReference>
<dbReference type="AlphaFoldDB" id="A0AAD8HUX7"/>
<dbReference type="PANTHER" id="PTHR47989:SF20">
    <property type="entry name" value="PROTEIN KINASE DOMAIN-CONTAINING PROTEIN"/>
    <property type="match status" value="1"/>
</dbReference>
<dbReference type="InterPro" id="IPR016135">
    <property type="entry name" value="UBQ-conjugating_enzyme/RWD"/>
</dbReference>
<dbReference type="PROSITE" id="PS50011">
    <property type="entry name" value="PROTEIN_KINASE_DOM"/>
    <property type="match status" value="1"/>
</dbReference>
<dbReference type="GO" id="GO:0004674">
    <property type="term" value="F:protein serine/threonine kinase activity"/>
    <property type="evidence" value="ECO:0007669"/>
    <property type="project" value="UniProtKB-KW"/>
</dbReference>
<keyword evidence="1" id="KW-0418">Kinase</keyword>
<keyword evidence="4" id="KW-0067">ATP-binding</keyword>
<dbReference type="InterPro" id="IPR001245">
    <property type="entry name" value="Ser-Thr/Tyr_kinase_cat_dom"/>
</dbReference>
<dbReference type="EMBL" id="JAUIZM010000007">
    <property type="protein sequence ID" value="KAK1373912.1"/>
    <property type="molecule type" value="Genomic_DNA"/>
</dbReference>
<dbReference type="Gene3D" id="3.30.200.20">
    <property type="entry name" value="Phosphorylase Kinase, domain 1"/>
    <property type="match status" value="1"/>
</dbReference>
<dbReference type="InterPro" id="IPR000719">
    <property type="entry name" value="Prot_kinase_dom"/>
</dbReference>
<keyword evidence="1" id="KW-0808">Transferase</keyword>
<dbReference type="Pfam" id="PF07714">
    <property type="entry name" value="PK_Tyr_Ser-Thr"/>
    <property type="match status" value="1"/>
</dbReference>
<proteinExistence type="predicted"/>
<evidence type="ECO:0000256" key="1">
    <source>
        <dbReference type="ARBA" id="ARBA00022527"/>
    </source>
</evidence>
<feature type="domain" description="Protein kinase" evidence="5">
    <location>
        <begin position="28"/>
        <end position="307"/>
    </location>
</feature>
<keyword evidence="7" id="KW-1185">Reference proteome</keyword>
<sequence length="307" mass="34425">MVYWLSSSSDSSWRIFIYKELHIATNGFSDEKKLGEGGFGSVYFGKTYDGLQIEVKKLKSMNSKAEVEFAVEVEVLGRVRHKNLLGLRGYCADADHRLIVYDYMPNLSLLSHLHGQYATDVKLDWKRRMRIAIGSAEGLSNGWFETQMKICLSISNHHPEHWQPSWSVRTALVALITFIPTIPNGALGSLDYKKEQRCVPAVKSRSWGCSNTDVKVIIGPSGRQVQGKREWTVIIFNSCNCPVGGMSLSCPDFNTVEPIPSSMFLRSADGCCLINQGRALLPKTSVRFSYAWDTKSALLVRDSNPEF</sequence>
<reference evidence="6" key="2">
    <citation type="submission" date="2023-05" db="EMBL/GenBank/DDBJ databases">
        <authorList>
            <person name="Schelkunov M.I."/>
        </authorList>
    </citation>
    <scope>NUCLEOTIDE SEQUENCE</scope>
    <source>
        <strain evidence="6">Hsosn_3</strain>
        <tissue evidence="6">Leaf</tissue>
    </source>
</reference>
<evidence type="ECO:0000256" key="3">
    <source>
        <dbReference type="ARBA" id="ARBA00022741"/>
    </source>
</evidence>
<gene>
    <name evidence="6" type="ORF">POM88_030105</name>
</gene>
<dbReference type="PANTHER" id="PTHR47989">
    <property type="entry name" value="OS01G0750732 PROTEIN"/>
    <property type="match status" value="1"/>
</dbReference>
<evidence type="ECO:0000313" key="6">
    <source>
        <dbReference type="EMBL" id="KAK1373912.1"/>
    </source>
</evidence>
<dbReference type="Proteomes" id="UP001237642">
    <property type="component" value="Unassembled WGS sequence"/>
</dbReference>
<dbReference type="FunFam" id="3.30.200.20:FF:000406">
    <property type="entry name" value="PTI1-like tyrosine-protein kinase At3g15890"/>
    <property type="match status" value="1"/>
</dbReference>
<reference evidence="6" key="1">
    <citation type="submission" date="2023-02" db="EMBL/GenBank/DDBJ databases">
        <title>Genome of toxic invasive species Heracleum sosnowskyi carries increased number of genes despite the absence of recent whole-genome duplications.</title>
        <authorList>
            <person name="Schelkunov M."/>
            <person name="Shtratnikova V."/>
            <person name="Makarenko M."/>
            <person name="Klepikova A."/>
            <person name="Omelchenko D."/>
            <person name="Novikova G."/>
            <person name="Obukhova E."/>
            <person name="Bogdanov V."/>
            <person name="Penin A."/>
            <person name="Logacheva M."/>
        </authorList>
    </citation>
    <scope>NUCLEOTIDE SEQUENCE</scope>
    <source>
        <strain evidence="6">Hsosn_3</strain>
        <tissue evidence="6">Leaf</tissue>
    </source>
</reference>
<keyword evidence="2" id="KW-0732">Signal</keyword>
<dbReference type="InterPro" id="IPR040361">
    <property type="entry name" value="TPD1"/>
</dbReference>